<keyword evidence="3" id="KW-1185">Reference proteome</keyword>
<evidence type="ECO:0000313" key="3">
    <source>
        <dbReference type="Proteomes" id="UP000238007"/>
    </source>
</evidence>
<dbReference type="RefSeq" id="WP_133169783.1">
    <property type="nucleotide sequence ID" value="NZ_PVTP01000010.1"/>
</dbReference>
<reference evidence="2 3" key="1">
    <citation type="submission" date="2018-03" db="EMBL/GenBank/DDBJ databases">
        <title>Genomic Encyclopedia of Archaeal and Bacterial Type Strains, Phase II (KMG-II): from individual species to whole genera.</title>
        <authorList>
            <person name="Goeker M."/>
        </authorList>
    </citation>
    <scope>NUCLEOTIDE SEQUENCE [LARGE SCALE GENOMIC DNA]</scope>
    <source>
        <strain evidence="2 3">DSM 101533</strain>
    </source>
</reference>
<evidence type="ECO:0000256" key="1">
    <source>
        <dbReference type="SAM" id="MobiDB-lite"/>
    </source>
</evidence>
<accession>A0A2T0VW93</accession>
<dbReference type="AlphaFoldDB" id="A0A2T0VW93"/>
<name>A0A2T0VW93_9RHOB</name>
<dbReference type="EMBL" id="PVTP01000010">
    <property type="protein sequence ID" value="PRY76012.1"/>
    <property type="molecule type" value="Genomic_DNA"/>
</dbReference>
<evidence type="ECO:0000313" key="2">
    <source>
        <dbReference type="EMBL" id="PRY76012.1"/>
    </source>
</evidence>
<gene>
    <name evidence="2" type="ORF">CLV80_11098</name>
</gene>
<comment type="caution">
    <text evidence="2">The sequence shown here is derived from an EMBL/GenBank/DDBJ whole genome shotgun (WGS) entry which is preliminary data.</text>
</comment>
<protein>
    <submittedName>
        <fullName evidence="2">Uncharacterized protein</fullName>
    </submittedName>
</protein>
<feature type="region of interest" description="Disordered" evidence="1">
    <location>
        <begin position="1"/>
        <end position="61"/>
    </location>
</feature>
<proteinExistence type="predicted"/>
<sequence length="61" mass="6829">MPRKSPKPRKPGQNPLSAPKNRRAVRPEPGGPRQGRPVSNLQRRARIDARTPRFPGRLGGR</sequence>
<organism evidence="2 3">
    <name type="scientific">Yoonia maritima</name>
    <dbReference type="NCBI Taxonomy" id="1435347"/>
    <lineage>
        <taxon>Bacteria</taxon>
        <taxon>Pseudomonadati</taxon>
        <taxon>Pseudomonadota</taxon>
        <taxon>Alphaproteobacteria</taxon>
        <taxon>Rhodobacterales</taxon>
        <taxon>Paracoccaceae</taxon>
        <taxon>Yoonia</taxon>
    </lineage>
</organism>
<feature type="compositionally biased region" description="Basic residues" evidence="1">
    <location>
        <begin position="1"/>
        <end position="10"/>
    </location>
</feature>
<dbReference type="Proteomes" id="UP000238007">
    <property type="component" value="Unassembled WGS sequence"/>
</dbReference>